<dbReference type="InterPro" id="IPR050388">
    <property type="entry name" value="ABC_Ni/Peptide_Import"/>
</dbReference>
<feature type="domain" description="ABC transporter" evidence="8">
    <location>
        <begin position="279"/>
        <end position="501"/>
    </location>
</feature>
<dbReference type="AlphaFoldDB" id="A0A8J3YPP6"/>
<comment type="subcellular location">
    <subcellularLocation>
        <location evidence="1">Cell membrane</location>
        <topology evidence="1">Peripheral membrane protein</topology>
    </subcellularLocation>
</comment>
<sequence length="525" mass="55548">MTFNSMGQLLAVEGLTVAFGAHEAVRDVAFALRPGRVLALVGESGSGKSVTAMSILGLLPPSARVTGSVRLDGEELIGAKPARLRQIRGGTIGTVFQEPMSALNPVFTVGNQIAEALHAHRTLSRAQARQRVRELLAEMDLPERVAGAYPHQLSGGQLQRATIAMALSCGPALLIADEPTTALDVTVQAGILDLLRDVCARTHTAVLLITHDMGVVADLADDVVVLTEGRAVERAPVHDLFATPEHGYTRALLEAVPRLEVAPREPAENAGPVDTAMAVEVTDLVVSYGRKVRAVDGVSLHIGHGEILGLVGESGSGKSTVARAIAGLVRPDSGAVRGLSRARTGIVFQDHTSSLNPRYPVGDSIAEPLRIHGKSDKGRVAQLLESVGLRPEHARRYPGELSGGQRQRVAIARALALDPVLLIADEPTSALDVSVQARILDLLADLQRRIGFGCLFVSHDLAVVARIADRVAVMRAGEVVEAGPTARVLGAPREPYTRRLIAASPVPDPVEQRRRRREAGSVGVA</sequence>
<dbReference type="InterPro" id="IPR013563">
    <property type="entry name" value="Oligopep_ABC_C"/>
</dbReference>
<comment type="similarity">
    <text evidence="2">Belongs to the ABC transporter superfamily.</text>
</comment>
<dbReference type="Pfam" id="PF08352">
    <property type="entry name" value="oligo_HPY"/>
    <property type="match status" value="2"/>
</dbReference>
<keyword evidence="4" id="KW-1003">Cell membrane</keyword>
<dbReference type="FunFam" id="3.40.50.300:FF:000016">
    <property type="entry name" value="Oligopeptide ABC transporter ATP-binding component"/>
    <property type="match status" value="1"/>
</dbReference>
<dbReference type="GO" id="GO:0005524">
    <property type="term" value="F:ATP binding"/>
    <property type="evidence" value="ECO:0007669"/>
    <property type="project" value="UniProtKB-KW"/>
</dbReference>
<evidence type="ECO:0000256" key="1">
    <source>
        <dbReference type="ARBA" id="ARBA00004202"/>
    </source>
</evidence>
<evidence type="ECO:0000256" key="3">
    <source>
        <dbReference type="ARBA" id="ARBA00022448"/>
    </source>
</evidence>
<evidence type="ECO:0000256" key="4">
    <source>
        <dbReference type="ARBA" id="ARBA00022475"/>
    </source>
</evidence>
<feature type="domain" description="ABC transporter" evidence="8">
    <location>
        <begin position="10"/>
        <end position="253"/>
    </location>
</feature>
<dbReference type="InterPro" id="IPR017871">
    <property type="entry name" value="ABC_transporter-like_CS"/>
</dbReference>
<dbReference type="CDD" id="cd03257">
    <property type="entry name" value="ABC_NikE_OppD_transporters"/>
    <property type="match status" value="2"/>
</dbReference>
<keyword evidence="5" id="KW-0547">Nucleotide-binding</keyword>
<evidence type="ECO:0000256" key="6">
    <source>
        <dbReference type="ARBA" id="ARBA00022840"/>
    </source>
</evidence>
<dbReference type="PANTHER" id="PTHR43297">
    <property type="entry name" value="OLIGOPEPTIDE TRANSPORT ATP-BINDING PROTEIN APPD"/>
    <property type="match status" value="1"/>
</dbReference>
<dbReference type="SUPFAM" id="SSF52540">
    <property type="entry name" value="P-loop containing nucleoside triphosphate hydrolases"/>
    <property type="match status" value="2"/>
</dbReference>
<dbReference type="InterPro" id="IPR003439">
    <property type="entry name" value="ABC_transporter-like_ATP-bd"/>
</dbReference>
<dbReference type="InterPro" id="IPR003593">
    <property type="entry name" value="AAA+_ATPase"/>
</dbReference>
<dbReference type="Pfam" id="PF00005">
    <property type="entry name" value="ABC_tran"/>
    <property type="match status" value="2"/>
</dbReference>
<dbReference type="PROSITE" id="PS50893">
    <property type="entry name" value="ABC_TRANSPORTER_2"/>
    <property type="match status" value="2"/>
</dbReference>
<dbReference type="GO" id="GO:0015833">
    <property type="term" value="P:peptide transport"/>
    <property type="evidence" value="ECO:0007669"/>
    <property type="project" value="InterPro"/>
</dbReference>
<accession>A0A8J3YPP6</accession>
<keyword evidence="6 9" id="KW-0067">ATP-binding</keyword>
<name>A0A8J3YPP6_9ACTN</name>
<proteinExistence type="inferred from homology"/>
<dbReference type="InterPro" id="IPR027417">
    <property type="entry name" value="P-loop_NTPase"/>
</dbReference>
<dbReference type="EMBL" id="BOPF01000020">
    <property type="protein sequence ID" value="GIJ48302.1"/>
    <property type="molecule type" value="Genomic_DNA"/>
</dbReference>
<organism evidence="9 10">
    <name type="scientific">Virgisporangium aliadipatigenens</name>
    <dbReference type="NCBI Taxonomy" id="741659"/>
    <lineage>
        <taxon>Bacteria</taxon>
        <taxon>Bacillati</taxon>
        <taxon>Actinomycetota</taxon>
        <taxon>Actinomycetes</taxon>
        <taxon>Micromonosporales</taxon>
        <taxon>Micromonosporaceae</taxon>
        <taxon>Virgisporangium</taxon>
    </lineage>
</organism>
<comment type="caution">
    <text evidence="9">The sequence shown here is derived from an EMBL/GenBank/DDBJ whole genome shotgun (WGS) entry which is preliminary data.</text>
</comment>
<keyword evidence="10" id="KW-1185">Reference proteome</keyword>
<dbReference type="PANTHER" id="PTHR43297:SF2">
    <property type="entry name" value="DIPEPTIDE TRANSPORT ATP-BINDING PROTEIN DPPD"/>
    <property type="match status" value="1"/>
</dbReference>
<evidence type="ECO:0000256" key="7">
    <source>
        <dbReference type="ARBA" id="ARBA00023136"/>
    </source>
</evidence>
<keyword evidence="3" id="KW-0813">Transport</keyword>
<evidence type="ECO:0000256" key="5">
    <source>
        <dbReference type="ARBA" id="ARBA00022741"/>
    </source>
</evidence>
<dbReference type="Proteomes" id="UP000619260">
    <property type="component" value="Unassembled WGS sequence"/>
</dbReference>
<protein>
    <submittedName>
        <fullName evidence="9">Putative oligopeptide ABC transporter, ATP-binding protein</fullName>
    </submittedName>
</protein>
<evidence type="ECO:0000256" key="2">
    <source>
        <dbReference type="ARBA" id="ARBA00005417"/>
    </source>
</evidence>
<dbReference type="NCBIfam" id="NF008453">
    <property type="entry name" value="PRK11308.1"/>
    <property type="match status" value="2"/>
</dbReference>
<dbReference type="NCBIfam" id="NF007739">
    <property type="entry name" value="PRK10419.1"/>
    <property type="match status" value="2"/>
</dbReference>
<dbReference type="GO" id="GO:0016887">
    <property type="term" value="F:ATP hydrolysis activity"/>
    <property type="evidence" value="ECO:0007669"/>
    <property type="project" value="InterPro"/>
</dbReference>
<keyword evidence="7" id="KW-0472">Membrane</keyword>
<dbReference type="SMART" id="SM00382">
    <property type="entry name" value="AAA"/>
    <property type="match status" value="2"/>
</dbReference>
<gene>
    <name evidence="9" type="ORF">Val02_51880</name>
</gene>
<evidence type="ECO:0000259" key="8">
    <source>
        <dbReference type="PROSITE" id="PS50893"/>
    </source>
</evidence>
<evidence type="ECO:0000313" key="10">
    <source>
        <dbReference type="Proteomes" id="UP000619260"/>
    </source>
</evidence>
<dbReference type="PROSITE" id="PS00211">
    <property type="entry name" value="ABC_TRANSPORTER_1"/>
    <property type="match status" value="2"/>
</dbReference>
<dbReference type="Gene3D" id="3.40.50.300">
    <property type="entry name" value="P-loop containing nucleotide triphosphate hydrolases"/>
    <property type="match status" value="2"/>
</dbReference>
<evidence type="ECO:0000313" key="9">
    <source>
        <dbReference type="EMBL" id="GIJ48302.1"/>
    </source>
</evidence>
<reference evidence="9" key="1">
    <citation type="submission" date="2021-01" db="EMBL/GenBank/DDBJ databases">
        <title>Whole genome shotgun sequence of Virgisporangium aliadipatigenens NBRC 105644.</title>
        <authorList>
            <person name="Komaki H."/>
            <person name="Tamura T."/>
        </authorList>
    </citation>
    <scope>NUCLEOTIDE SEQUENCE</scope>
    <source>
        <strain evidence="9">NBRC 105644</strain>
    </source>
</reference>
<dbReference type="GO" id="GO:0005886">
    <property type="term" value="C:plasma membrane"/>
    <property type="evidence" value="ECO:0007669"/>
    <property type="project" value="UniProtKB-SubCell"/>
</dbReference>